<gene>
    <name evidence="2" type="ORF">S06H3_04352</name>
</gene>
<dbReference type="EMBL" id="BARV01001519">
    <property type="protein sequence ID" value="GAH97151.1"/>
    <property type="molecule type" value="Genomic_DNA"/>
</dbReference>
<proteinExistence type="predicted"/>
<name>X1JQZ0_9ZZZZ</name>
<reference evidence="2" key="1">
    <citation type="journal article" date="2014" name="Front. Microbiol.">
        <title>High frequency of phylogenetically diverse reductive dehalogenase-homologous genes in deep subseafloor sedimentary metagenomes.</title>
        <authorList>
            <person name="Kawai M."/>
            <person name="Futagami T."/>
            <person name="Toyoda A."/>
            <person name="Takaki Y."/>
            <person name="Nishi S."/>
            <person name="Hori S."/>
            <person name="Arai W."/>
            <person name="Tsubouchi T."/>
            <person name="Morono Y."/>
            <person name="Uchiyama I."/>
            <person name="Ito T."/>
            <person name="Fujiyama A."/>
            <person name="Inagaki F."/>
            <person name="Takami H."/>
        </authorList>
    </citation>
    <scope>NUCLEOTIDE SEQUENCE</scope>
    <source>
        <strain evidence="2">Expedition CK06-06</strain>
    </source>
</reference>
<evidence type="ECO:0000313" key="2">
    <source>
        <dbReference type="EMBL" id="GAH97151.1"/>
    </source>
</evidence>
<evidence type="ECO:0000256" key="1">
    <source>
        <dbReference type="SAM" id="MobiDB-lite"/>
    </source>
</evidence>
<dbReference type="AlphaFoldDB" id="X1JQZ0"/>
<sequence length="40" mass="4568">MSGEKTRHSKPKPDKGLPSLDFPEITLEFPEIELVDFPEI</sequence>
<organism evidence="2">
    <name type="scientific">marine sediment metagenome</name>
    <dbReference type="NCBI Taxonomy" id="412755"/>
    <lineage>
        <taxon>unclassified sequences</taxon>
        <taxon>metagenomes</taxon>
        <taxon>ecological metagenomes</taxon>
    </lineage>
</organism>
<protein>
    <submittedName>
        <fullName evidence="2">Uncharacterized protein</fullName>
    </submittedName>
</protein>
<feature type="region of interest" description="Disordered" evidence="1">
    <location>
        <begin position="1"/>
        <end position="22"/>
    </location>
</feature>
<feature type="non-terminal residue" evidence="2">
    <location>
        <position position="40"/>
    </location>
</feature>
<feature type="compositionally biased region" description="Basic and acidic residues" evidence="1">
    <location>
        <begin position="1"/>
        <end position="15"/>
    </location>
</feature>
<accession>X1JQZ0</accession>
<comment type="caution">
    <text evidence="2">The sequence shown here is derived from an EMBL/GenBank/DDBJ whole genome shotgun (WGS) entry which is preliminary data.</text>
</comment>